<name>A0A1J7JLT1_9PEZI</name>
<sequence>MGKLDRLKRAAAEIVAILGQIAEYSDARIAVIGGLAVWKYFPLGRETQDIDFIINIDSAPKSVKTKLLALHNSPFIQQADYFLYNDHQGDPIQVDLTPAFQSPYLPAAAQRLDSIPAGSVPYISPTDLLMFKMHSCGLRGDADKREQDAKDAETLLGAMTTPPTLTHHQQQLAELNVADVVTYGTRSEDWWRRKLGLPLNTRAGPIPTMMEL</sequence>
<dbReference type="OrthoDB" id="5421247at2759"/>
<keyword evidence="2" id="KW-1185">Reference proteome</keyword>
<reference evidence="1 2" key="1">
    <citation type="submission" date="2016-10" db="EMBL/GenBank/DDBJ databases">
        <title>Draft genome sequence of Coniochaeta ligniaria NRRL30616, a lignocellulolytic fungus for bioabatement of inhibitors in plant biomass hydrolysates.</title>
        <authorList>
            <consortium name="DOE Joint Genome Institute"/>
            <person name="Jimenez D.J."/>
            <person name="Hector R.E."/>
            <person name="Riley R."/>
            <person name="Sun H."/>
            <person name="Grigoriev I.V."/>
            <person name="Van Elsas J.D."/>
            <person name="Nichols N.N."/>
        </authorList>
    </citation>
    <scope>NUCLEOTIDE SEQUENCE [LARGE SCALE GENOMIC DNA]</scope>
    <source>
        <strain evidence="1 2">NRRL 30616</strain>
    </source>
</reference>
<dbReference type="STRING" id="1408157.A0A1J7JLT1"/>
<protein>
    <submittedName>
        <fullName evidence="1">Uncharacterized protein</fullName>
    </submittedName>
</protein>
<organism evidence="1 2">
    <name type="scientific">Coniochaeta ligniaria NRRL 30616</name>
    <dbReference type="NCBI Taxonomy" id="1408157"/>
    <lineage>
        <taxon>Eukaryota</taxon>
        <taxon>Fungi</taxon>
        <taxon>Dikarya</taxon>
        <taxon>Ascomycota</taxon>
        <taxon>Pezizomycotina</taxon>
        <taxon>Sordariomycetes</taxon>
        <taxon>Sordariomycetidae</taxon>
        <taxon>Coniochaetales</taxon>
        <taxon>Coniochaetaceae</taxon>
        <taxon>Coniochaeta</taxon>
    </lineage>
</organism>
<dbReference type="InParanoid" id="A0A1J7JLT1"/>
<gene>
    <name evidence="1" type="ORF">CONLIGDRAFT_679579</name>
</gene>
<evidence type="ECO:0000313" key="1">
    <source>
        <dbReference type="EMBL" id="OIW30824.1"/>
    </source>
</evidence>
<dbReference type="EMBL" id="KV875096">
    <property type="protein sequence ID" value="OIW30824.1"/>
    <property type="molecule type" value="Genomic_DNA"/>
</dbReference>
<dbReference type="Proteomes" id="UP000182658">
    <property type="component" value="Unassembled WGS sequence"/>
</dbReference>
<accession>A0A1J7JLT1</accession>
<proteinExistence type="predicted"/>
<evidence type="ECO:0000313" key="2">
    <source>
        <dbReference type="Proteomes" id="UP000182658"/>
    </source>
</evidence>
<dbReference type="AlphaFoldDB" id="A0A1J7JLT1"/>